<evidence type="ECO:0000313" key="4">
    <source>
        <dbReference type="EMBL" id="CBH95893.1"/>
    </source>
</evidence>
<dbReference type="EMBL" id="CABM01000065">
    <property type="protein sequence ID" value="CBH98982.1"/>
    <property type="molecule type" value="Genomic_DNA"/>
</dbReference>
<evidence type="ECO:0000313" key="2">
    <source>
        <dbReference type="EMBL" id="CBH95088.1"/>
    </source>
</evidence>
<gene>
    <name evidence="7" type="ORF">CARN2_0156</name>
    <name evidence="1" type="ORF">CARN2_0466</name>
    <name evidence="2" type="ORF">CARN2_0475</name>
    <name evidence="3" type="ORF">CARN2_0712</name>
    <name evidence="4" type="ORF">CARN2_2165</name>
    <name evidence="5" type="ORF">CARN2_2577</name>
    <name evidence="6" type="ORF">CARN2_3656</name>
</gene>
<dbReference type="EMBL" id="CABM01000049">
    <property type="protein sequence ID" value="CBH98180.1"/>
    <property type="molecule type" value="Genomic_DNA"/>
</dbReference>
<dbReference type="EMBL" id="CABM01000001">
    <property type="protein sequence ID" value="CBH95079.1"/>
    <property type="molecule type" value="Genomic_DNA"/>
</dbReference>
<evidence type="ECO:0000313" key="7">
    <source>
        <dbReference type="EMBL" id="CBH98982.1"/>
    </source>
</evidence>
<evidence type="ECO:0000313" key="5">
    <source>
        <dbReference type="EMBL" id="CBH96969.1"/>
    </source>
</evidence>
<dbReference type="EMBL" id="CABM01000004">
    <property type="protein sequence ID" value="CBH95322.1"/>
    <property type="molecule type" value="Genomic_DNA"/>
</dbReference>
<dbReference type="EMBL" id="CABM01000038">
    <property type="protein sequence ID" value="CBH96969.1"/>
    <property type="molecule type" value="Genomic_DNA"/>
</dbReference>
<proteinExistence type="predicted"/>
<evidence type="ECO:0000313" key="1">
    <source>
        <dbReference type="EMBL" id="CBH95079.1"/>
    </source>
</evidence>
<dbReference type="AlphaFoldDB" id="E6PJH8"/>
<sequence>MQEQAEGMLPVKRRRHLDEHSWRALFDRFAQAGLTVEEFCRREGVCRSSFRRWRTRLLGAPRKGPAAAPKTPPPGPAFVDLGAIGGSAARAFELSLELGDGIRLRLVRG</sequence>
<dbReference type="EMBL" id="CABM01000014">
    <property type="protein sequence ID" value="CBH95893.1"/>
    <property type="molecule type" value="Genomic_DNA"/>
</dbReference>
<protein>
    <submittedName>
        <fullName evidence="1">ORFA of ISCARN15, IS66 family</fullName>
    </submittedName>
</protein>
<accession>E6PJH8</accession>
<dbReference type="EMBL" id="CABM01000001">
    <property type="protein sequence ID" value="CBH95088.1"/>
    <property type="molecule type" value="Genomic_DNA"/>
</dbReference>
<comment type="caution">
    <text evidence="1">The sequence shown here is derived from an EMBL/GenBank/DDBJ whole genome shotgun (WGS) entry which is preliminary data.</text>
</comment>
<dbReference type="NCBIfam" id="NF047593">
    <property type="entry name" value="IS66_ISAeme5_TnpA"/>
    <property type="match status" value="1"/>
</dbReference>
<name>E6PJH8_9ZZZZ</name>
<organism evidence="1">
    <name type="scientific">mine drainage metagenome</name>
    <dbReference type="NCBI Taxonomy" id="410659"/>
    <lineage>
        <taxon>unclassified sequences</taxon>
        <taxon>metagenomes</taxon>
        <taxon>ecological metagenomes</taxon>
    </lineage>
</organism>
<evidence type="ECO:0000313" key="6">
    <source>
        <dbReference type="EMBL" id="CBH98180.1"/>
    </source>
</evidence>
<reference evidence="1" key="1">
    <citation type="submission" date="2009-10" db="EMBL/GenBank/DDBJ databases">
        <title>Diversity of trophic interactions inside an arsenic-rich microbial ecosystem.</title>
        <authorList>
            <person name="Bertin P.N."/>
            <person name="Heinrich-Salmeron A."/>
            <person name="Pelletier E."/>
            <person name="Goulhen-Chollet F."/>
            <person name="Arsene-Ploetze F."/>
            <person name="Gallien S."/>
            <person name="Calteau A."/>
            <person name="Vallenet D."/>
            <person name="Casiot C."/>
            <person name="Chane-Woon-Ming B."/>
            <person name="Giloteaux L."/>
            <person name="Barakat M."/>
            <person name="Bonnefoy V."/>
            <person name="Bruneel O."/>
            <person name="Chandler M."/>
            <person name="Cleiss J."/>
            <person name="Duran R."/>
            <person name="Elbaz-Poulichet F."/>
            <person name="Fonknechten N."/>
            <person name="Lauga B."/>
            <person name="Mornico D."/>
            <person name="Ortet P."/>
            <person name="Schaeffer C."/>
            <person name="Siguier P."/>
            <person name="Alexander Thil Smith A."/>
            <person name="Van Dorsselaer A."/>
            <person name="Weissenbach J."/>
            <person name="Medigue C."/>
            <person name="Le Paslier D."/>
        </authorList>
    </citation>
    <scope>NUCLEOTIDE SEQUENCE</scope>
</reference>
<evidence type="ECO:0000313" key="3">
    <source>
        <dbReference type="EMBL" id="CBH95322.1"/>
    </source>
</evidence>